<evidence type="ECO:0000313" key="2">
    <source>
        <dbReference type="Proteomes" id="UP001529510"/>
    </source>
</evidence>
<dbReference type="Proteomes" id="UP001529510">
    <property type="component" value="Unassembled WGS sequence"/>
</dbReference>
<reference evidence="1 2" key="1">
    <citation type="submission" date="2024-05" db="EMBL/GenBank/DDBJ databases">
        <title>Genome sequencing and assembly of Indian major carp, Cirrhinus mrigala (Hamilton, 1822).</title>
        <authorList>
            <person name="Mohindra V."/>
            <person name="Chowdhury L.M."/>
            <person name="Lal K."/>
            <person name="Jena J.K."/>
        </authorList>
    </citation>
    <scope>NUCLEOTIDE SEQUENCE [LARGE SCALE GENOMIC DNA]</scope>
    <source>
        <strain evidence="1">CM1030</strain>
        <tissue evidence="1">Blood</tissue>
    </source>
</reference>
<keyword evidence="2" id="KW-1185">Reference proteome</keyword>
<sequence length="52" mass="5659">NGLSVHGVRNFGIPASQSLIRQPPDLYELFGSVLDPAVDGEQDDPDEHQNVD</sequence>
<protein>
    <submittedName>
        <fullName evidence="1">Uncharacterized protein</fullName>
    </submittedName>
</protein>
<proteinExistence type="predicted"/>
<name>A0ABD0R8C4_CIRMR</name>
<accession>A0ABD0R8C4</accession>
<feature type="non-terminal residue" evidence="1">
    <location>
        <position position="52"/>
    </location>
</feature>
<evidence type="ECO:0000313" key="1">
    <source>
        <dbReference type="EMBL" id="KAL0193895.1"/>
    </source>
</evidence>
<gene>
    <name evidence="1" type="ORF">M9458_012191</name>
</gene>
<organism evidence="1 2">
    <name type="scientific">Cirrhinus mrigala</name>
    <name type="common">Mrigala</name>
    <dbReference type="NCBI Taxonomy" id="683832"/>
    <lineage>
        <taxon>Eukaryota</taxon>
        <taxon>Metazoa</taxon>
        <taxon>Chordata</taxon>
        <taxon>Craniata</taxon>
        <taxon>Vertebrata</taxon>
        <taxon>Euteleostomi</taxon>
        <taxon>Actinopterygii</taxon>
        <taxon>Neopterygii</taxon>
        <taxon>Teleostei</taxon>
        <taxon>Ostariophysi</taxon>
        <taxon>Cypriniformes</taxon>
        <taxon>Cyprinidae</taxon>
        <taxon>Labeoninae</taxon>
        <taxon>Labeonini</taxon>
        <taxon>Cirrhinus</taxon>
    </lineage>
</organism>
<dbReference type="EMBL" id="JAMKFB020000005">
    <property type="protein sequence ID" value="KAL0193895.1"/>
    <property type="molecule type" value="Genomic_DNA"/>
</dbReference>
<dbReference type="AlphaFoldDB" id="A0ABD0R8C4"/>
<comment type="caution">
    <text evidence="1">The sequence shown here is derived from an EMBL/GenBank/DDBJ whole genome shotgun (WGS) entry which is preliminary data.</text>
</comment>
<feature type="non-terminal residue" evidence="1">
    <location>
        <position position="1"/>
    </location>
</feature>